<keyword evidence="1" id="KW-0677">Repeat</keyword>
<dbReference type="SMART" id="SM00262">
    <property type="entry name" value="GEL"/>
    <property type="match status" value="2"/>
</dbReference>
<dbReference type="Proteomes" id="UP000808372">
    <property type="component" value="Unplaced"/>
</dbReference>
<dbReference type="CDD" id="cd11288">
    <property type="entry name" value="gelsolin_S5_like"/>
    <property type="match status" value="1"/>
</dbReference>
<name>A0A8U0QC14_SALNM</name>
<dbReference type="FunFam" id="3.40.20.10:FF:000001">
    <property type="entry name" value="Gelsolin"/>
    <property type="match status" value="1"/>
</dbReference>
<feature type="domain" description="Gelsolin-like" evidence="3">
    <location>
        <begin position="162"/>
        <end position="229"/>
    </location>
</feature>
<sequence>MAKVEQVKFDVMELHARPELAAQQRMVDDASGQVQIWRIENLELRELHPSSFGQFYGGDCYLVLYTYKRANKLQYILYMWQGRHATQDEITSSAYQAVAMDNKYSGVPVQVRVVMGKEPRHFLAIFKGKLIIFEGGTGRAGVTNPGPGARLFQVRGTHEMNTRATEVPARSSSLNTNDVFLLKTDHTIYLWYGKGCSGDEREMAKAVADVLSRQDKQVVMEGQEPAEFWVALGGKAPYTCDK</sequence>
<dbReference type="GO" id="GO:0015629">
    <property type="term" value="C:actin cytoskeleton"/>
    <property type="evidence" value="ECO:0007669"/>
    <property type="project" value="TreeGrafter"/>
</dbReference>
<evidence type="ECO:0000256" key="1">
    <source>
        <dbReference type="ARBA" id="ARBA00022737"/>
    </source>
</evidence>
<dbReference type="InterPro" id="IPR007122">
    <property type="entry name" value="Villin/Gelsolin"/>
</dbReference>
<dbReference type="SUPFAM" id="SSF55753">
    <property type="entry name" value="Actin depolymerizing proteins"/>
    <property type="match status" value="2"/>
</dbReference>
<accession>A0A8U0QC14</accession>
<dbReference type="KEGG" id="snh:120040601"/>
<dbReference type="FunFam" id="3.40.20.10:FF:000004">
    <property type="entry name" value="Gelsolin"/>
    <property type="match status" value="1"/>
</dbReference>
<dbReference type="AlphaFoldDB" id="A0A8U0QC14"/>
<dbReference type="Pfam" id="PF00626">
    <property type="entry name" value="Gelsolin"/>
    <property type="match status" value="2"/>
</dbReference>
<dbReference type="GO" id="GO:0051016">
    <property type="term" value="P:barbed-end actin filament capping"/>
    <property type="evidence" value="ECO:0007669"/>
    <property type="project" value="TreeGrafter"/>
</dbReference>
<dbReference type="RefSeq" id="XP_038841616.1">
    <property type="nucleotide sequence ID" value="XM_038985688.1"/>
</dbReference>
<organism evidence="4 5">
    <name type="scientific">Salvelinus namaycush</name>
    <name type="common">Lake trout</name>
    <name type="synonym">Salmo namaycush</name>
    <dbReference type="NCBI Taxonomy" id="8040"/>
    <lineage>
        <taxon>Eukaryota</taxon>
        <taxon>Metazoa</taxon>
        <taxon>Chordata</taxon>
        <taxon>Craniata</taxon>
        <taxon>Vertebrata</taxon>
        <taxon>Euteleostomi</taxon>
        <taxon>Actinopterygii</taxon>
        <taxon>Neopterygii</taxon>
        <taxon>Teleostei</taxon>
        <taxon>Protacanthopterygii</taxon>
        <taxon>Salmoniformes</taxon>
        <taxon>Salmonidae</taxon>
        <taxon>Salmoninae</taxon>
        <taxon>Salvelinus</taxon>
    </lineage>
</organism>
<dbReference type="PANTHER" id="PTHR11977">
    <property type="entry name" value="VILLIN"/>
    <property type="match status" value="1"/>
</dbReference>
<dbReference type="GO" id="GO:0005737">
    <property type="term" value="C:cytoplasm"/>
    <property type="evidence" value="ECO:0007669"/>
    <property type="project" value="TreeGrafter"/>
</dbReference>
<evidence type="ECO:0000313" key="4">
    <source>
        <dbReference type="Proteomes" id="UP000808372"/>
    </source>
</evidence>
<dbReference type="PRINTS" id="PR00597">
    <property type="entry name" value="GELSOLIN"/>
</dbReference>
<evidence type="ECO:0000256" key="2">
    <source>
        <dbReference type="ARBA" id="ARBA00023203"/>
    </source>
</evidence>
<dbReference type="CDD" id="cd11293">
    <property type="entry name" value="gelsolin_S4_like"/>
    <property type="match status" value="1"/>
</dbReference>
<dbReference type="GeneID" id="120040601"/>
<protein>
    <submittedName>
        <fullName evidence="5">Villin-1-like</fullName>
    </submittedName>
</protein>
<dbReference type="GO" id="GO:0051015">
    <property type="term" value="F:actin filament binding"/>
    <property type="evidence" value="ECO:0007669"/>
    <property type="project" value="InterPro"/>
</dbReference>
<reference evidence="5" key="1">
    <citation type="submission" date="2025-08" db="UniProtKB">
        <authorList>
            <consortium name="RefSeq"/>
        </authorList>
    </citation>
    <scope>IDENTIFICATION</scope>
    <source>
        <tissue evidence="5">White muscle</tissue>
    </source>
</reference>
<dbReference type="PANTHER" id="PTHR11977:SF30">
    <property type="entry name" value="VILLIN-LIKE PROTEIN"/>
    <property type="match status" value="1"/>
</dbReference>
<evidence type="ECO:0000259" key="3">
    <source>
        <dbReference type="Pfam" id="PF00626"/>
    </source>
</evidence>
<proteinExistence type="predicted"/>
<feature type="domain" description="Gelsolin-like" evidence="3">
    <location>
        <begin position="47"/>
        <end position="123"/>
    </location>
</feature>
<dbReference type="InterPro" id="IPR029006">
    <property type="entry name" value="ADF-H/Gelsolin-like_dom_sf"/>
</dbReference>
<evidence type="ECO:0000313" key="5">
    <source>
        <dbReference type="RefSeq" id="XP_038841616.1"/>
    </source>
</evidence>
<keyword evidence="2" id="KW-0009">Actin-binding</keyword>
<dbReference type="GO" id="GO:0051014">
    <property type="term" value="P:actin filament severing"/>
    <property type="evidence" value="ECO:0007669"/>
    <property type="project" value="TreeGrafter"/>
</dbReference>
<dbReference type="Gene3D" id="3.40.20.10">
    <property type="entry name" value="Severin"/>
    <property type="match status" value="2"/>
</dbReference>
<keyword evidence="4" id="KW-1185">Reference proteome</keyword>
<dbReference type="GO" id="GO:0008154">
    <property type="term" value="P:actin polymerization or depolymerization"/>
    <property type="evidence" value="ECO:0007669"/>
    <property type="project" value="TreeGrafter"/>
</dbReference>
<dbReference type="GO" id="GO:0005546">
    <property type="term" value="F:phosphatidylinositol-4,5-bisphosphate binding"/>
    <property type="evidence" value="ECO:0007669"/>
    <property type="project" value="TreeGrafter"/>
</dbReference>
<feature type="non-terminal residue" evidence="5">
    <location>
        <position position="242"/>
    </location>
</feature>
<gene>
    <name evidence="5" type="primary">LOC120040601</name>
</gene>
<dbReference type="InterPro" id="IPR007123">
    <property type="entry name" value="Gelsolin-like_dom"/>
</dbReference>